<reference evidence="2" key="1">
    <citation type="journal article" date="2023" name="Plant J.">
        <title>The genome of the king protea, Protea cynaroides.</title>
        <authorList>
            <person name="Chang J."/>
            <person name="Duong T.A."/>
            <person name="Schoeman C."/>
            <person name="Ma X."/>
            <person name="Roodt D."/>
            <person name="Barker N."/>
            <person name="Li Z."/>
            <person name="Van de Peer Y."/>
            <person name="Mizrachi E."/>
        </authorList>
    </citation>
    <scope>NUCLEOTIDE SEQUENCE</scope>
    <source>
        <tissue evidence="2">Young leaves</tissue>
    </source>
</reference>
<sequence>MKRQESTLSSSSRRETPPEKNEAKSIGCMSGVFKLVCKYQQRRKFLTSARKQDRDSSSSPKTPKPSLEQKIHEKREEEIRSLGKYPPPECDLRRFSCEVPRSPTLPADIRRSNSINLPEKSPRPHSVVARLMGFDENPVASPESATDKRQKLLGALDKCDEDLKSLKKTIESIRFSEQFQSPPSAVVGIAGGRNRGTSTSSPRFMKALGESKFKVQASSEAMHRLLFRFDGRWTIMEDKRSSDYNGVQPSPVSVLDQISSPRFLSKTMKNGEHKKSKEDNMSFSSFHRITAKSVPRLSGCRGDYGEYFWLPTKKPDNVSPLRNSTALIESIHEVCQEVNWGEKWELRRIGLVIQDHIFAGLIEEIVREFGCCNLYSSLPYEKIRKRLSF</sequence>
<dbReference type="PANTHER" id="PTHR37234:SF1">
    <property type="entry name" value="OS03G0319200 PROTEIN"/>
    <property type="match status" value="1"/>
</dbReference>
<evidence type="ECO:0008006" key="4">
    <source>
        <dbReference type="Google" id="ProtNLM"/>
    </source>
</evidence>
<evidence type="ECO:0000313" key="2">
    <source>
        <dbReference type="EMBL" id="KAJ4970737.1"/>
    </source>
</evidence>
<evidence type="ECO:0000313" key="3">
    <source>
        <dbReference type="Proteomes" id="UP001141806"/>
    </source>
</evidence>
<feature type="region of interest" description="Disordered" evidence="1">
    <location>
        <begin position="46"/>
        <end position="85"/>
    </location>
</feature>
<feature type="compositionally biased region" description="Low complexity" evidence="1">
    <location>
        <begin position="57"/>
        <end position="66"/>
    </location>
</feature>
<comment type="caution">
    <text evidence="2">The sequence shown here is derived from an EMBL/GenBank/DDBJ whole genome shotgun (WGS) entry which is preliminary data.</text>
</comment>
<dbReference type="OrthoDB" id="780613at2759"/>
<feature type="region of interest" description="Disordered" evidence="1">
    <location>
        <begin position="1"/>
        <end position="25"/>
    </location>
</feature>
<feature type="compositionally biased region" description="Low complexity" evidence="1">
    <location>
        <begin position="1"/>
        <end position="11"/>
    </location>
</feature>
<dbReference type="PANTHER" id="PTHR37234">
    <property type="entry name" value="OS03G0319200 PROTEIN"/>
    <property type="match status" value="1"/>
</dbReference>
<dbReference type="Proteomes" id="UP001141806">
    <property type="component" value="Unassembled WGS sequence"/>
</dbReference>
<organism evidence="2 3">
    <name type="scientific">Protea cynaroides</name>
    <dbReference type="NCBI Taxonomy" id="273540"/>
    <lineage>
        <taxon>Eukaryota</taxon>
        <taxon>Viridiplantae</taxon>
        <taxon>Streptophyta</taxon>
        <taxon>Embryophyta</taxon>
        <taxon>Tracheophyta</taxon>
        <taxon>Spermatophyta</taxon>
        <taxon>Magnoliopsida</taxon>
        <taxon>Proteales</taxon>
        <taxon>Proteaceae</taxon>
        <taxon>Protea</taxon>
    </lineage>
</organism>
<proteinExistence type="predicted"/>
<feature type="compositionally biased region" description="Basic and acidic residues" evidence="1">
    <location>
        <begin position="67"/>
        <end position="81"/>
    </location>
</feature>
<feature type="compositionally biased region" description="Basic and acidic residues" evidence="1">
    <location>
        <begin position="12"/>
        <end position="23"/>
    </location>
</feature>
<keyword evidence="3" id="KW-1185">Reference proteome</keyword>
<protein>
    <recommendedName>
        <fullName evidence="4">DUF3741 domain-containing protein</fullName>
    </recommendedName>
</protein>
<dbReference type="AlphaFoldDB" id="A0A9Q0QT07"/>
<name>A0A9Q0QT07_9MAGN</name>
<gene>
    <name evidence="2" type="ORF">NE237_003836</name>
</gene>
<dbReference type="EMBL" id="JAMYWD010000005">
    <property type="protein sequence ID" value="KAJ4970737.1"/>
    <property type="molecule type" value="Genomic_DNA"/>
</dbReference>
<accession>A0A9Q0QT07</accession>
<evidence type="ECO:0000256" key="1">
    <source>
        <dbReference type="SAM" id="MobiDB-lite"/>
    </source>
</evidence>